<dbReference type="Pfam" id="PF00873">
    <property type="entry name" value="ACR_tran"/>
    <property type="match status" value="1"/>
</dbReference>
<feature type="transmembrane region" description="Helical" evidence="1">
    <location>
        <begin position="508"/>
        <end position="528"/>
    </location>
</feature>
<dbReference type="Gene3D" id="3.30.2090.10">
    <property type="entry name" value="Multidrug efflux transporter AcrB TolC docking domain, DN and DC subdomains"/>
    <property type="match status" value="2"/>
</dbReference>
<feature type="transmembrane region" description="Helical" evidence="1">
    <location>
        <begin position="962"/>
        <end position="989"/>
    </location>
</feature>
<dbReference type="PRINTS" id="PR00702">
    <property type="entry name" value="ACRIFLAVINRP"/>
</dbReference>
<protein>
    <submittedName>
        <fullName evidence="2">AcrB/AcrD/AcrF family protein</fullName>
    </submittedName>
</protein>
<evidence type="ECO:0000313" key="2">
    <source>
        <dbReference type="EMBL" id="AXN40720.1"/>
    </source>
</evidence>
<feature type="transmembrane region" description="Helical" evidence="1">
    <location>
        <begin position="834"/>
        <end position="853"/>
    </location>
</feature>
<feature type="transmembrane region" description="Helical" evidence="1">
    <location>
        <begin position="326"/>
        <end position="345"/>
    </location>
</feature>
<keyword evidence="1" id="KW-1133">Transmembrane helix</keyword>
<dbReference type="Gene3D" id="3.30.70.1430">
    <property type="entry name" value="Multidrug efflux transporter AcrB pore domain"/>
    <property type="match status" value="2"/>
</dbReference>
<keyword evidence="1" id="KW-0472">Membrane</keyword>
<feature type="transmembrane region" description="Helical" evidence="1">
    <location>
        <begin position="931"/>
        <end position="950"/>
    </location>
</feature>
<accession>A0ABN5N5L5</accession>
<dbReference type="SUPFAM" id="SSF82866">
    <property type="entry name" value="Multidrug efflux transporter AcrB transmembrane domain"/>
    <property type="match status" value="2"/>
</dbReference>
<feature type="transmembrane region" description="Helical" evidence="1">
    <location>
        <begin position="12"/>
        <end position="31"/>
    </location>
</feature>
<dbReference type="EMBL" id="CP030926">
    <property type="protein sequence ID" value="AXN40720.1"/>
    <property type="molecule type" value="Genomic_DNA"/>
</dbReference>
<dbReference type="Gene3D" id="3.30.70.1440">
    <property type="entry name" value="Multidrug efflux transporter AcrB pore domain"/>
    <property type="match status" value="1"/>
</dbReference>
<feature type="transmembrane region" description="Helical" evidence="1">
    <location>
        <begin position="886"/>
        <end position="910"/>
    </location>
</feature>
<dbReference type="SUPFAM" id="SSF82693">
    <property type="entry name" value="Multidrug efflux transporter AcrB pore domain, PN1, PN2, PC1 and PC2 subdomains"/>
    <property type="match status" value="2"/>
</dbReference>
<name>A0ABN5N5L5_9BACI</name>
<sequence length="1011" mass="109851">MEFFTKWSFKNKAAVSLVTIFILLIGVVSYFKLPMEFLPSADNPQVTIVTMGQGTDSKTMETQVTDPIERGVTGVKGKSSVYSTTGDGFSKVDLFFESGSDMKQAKLDVQEALDNVTLPQNIAKPTVTQLNTSMIPISFIAVTFKDGLTAENLDFANKELEPLYKDIKGVSDVQTFGVSQSVLSVKVDNKQLAKKKVSIQDVMSVLNGQNTALAVGEKVIDGKTSNIKVIGDLTSIEKLKALKVTSKVTLGEIAKVDEAKNGNLISRFNGKESIDISIIKDSQSNAVTISKEVEKVSKEINEKYPDQKSTIYLSTADMVETSVQTMVKEVLLGALFATIVIMVFLRNVRSTFITIVSIPLSLGFTLFLLSLSGVTLNILTLGGVAVAIGRLVDDSIVVIENIFRKMQQEKISIQLVMDATKEVGVAITASTLTTVAVFLPVALLNGGLQEFLLPFALTVTYSLLASLIVALTVVPLMSAGLLKKAKLPKHRPAKRFTKLVTWSLNHKWMVLIVALLLFVGSIGTYFAMPKGAIDNSSADYVSVTLTYPNDQPFDKVKEKAIEFEETIQDMSEVDNVFMQLGNSAEAAQYGAVTSPTEATFGILVKDKANIDTILGEIEKQKENYPDAKLTATASSFMMGASKTNITIDVIGSNVEDLESTANKIKQNIQDIKGIEDVTTNQDEKKTIYSFKVDPAKGNTEQIGQQLGIMLNRTPIGNITLEDKQTPVVLEPILDPKKPKDLKNIPIMTDGGLVPVSKVASLKSEESATTQFHKDGETYLQLTATVDPAKLSDIASKINLEIFGDKENKGLAIPKDVDIYVGGASAQQTDDFTDLFLTMLISIGIVFLIMVITFKSIKAPVAILFSLPFAAIGAVLGLVISRIPVDITALLGALMLIGIVVTNAIVLLDRVKQNEQKMIIRDAIIEATATRFRPIIMTAVATICAMLPLLYKKAETGSLVSQSLAIVVIGGLAVSTLLTLIVIPCIYELLHYKKSKKQRKKKREPVSEHIEM</sequence>
<dbReference type="PANTHER" id="PTHR32063">
    <property type="match status" value="1"/>
</dbReference>
<feature type="transmembrane region" description="Helical" evidence="1">
    <location>
        <begin position="352"/>
        <end position="372"/>
    </location>
</feature>
<feature type="transmembrane region" description="Helical" evidence="1">
    <location>
        <begin position="423"/>
        <end position="443"/>
    </location>
</feature>
<evidence type="ECO:0000256" key="1">
    <source>
        <dbReference type="SAM" id="Phobius"/>
    </source>
</evidence>
<keyword evidence="3" id="KW-1185">Reference proteome</keyword>
<evidence type="ECO:0000313" key="3">
    <source>
        <dbReference type="Proteomes" id="UP000260457"/>
    </source>
</evidence>
<proteinExistence type="predicted"/>
<feature type="transmembrane region" description="Helical" evidence="1">
    <location>
        <begin position="455"/>
        <end position="482"/>
    </location>
</feature>
<feature type="transmembrane region" description="Helical" evidence="1">
    <location>
        <begin position="860"/>
        <end position="880"/>
    </location>
</feature>
<feature type="transmembrane region" description="Helical" evidence="1">
    <location>
        <begin position="378"/>
        <end position="403"/>
    </location>
</feature>
<dbReference type="Proteomes" id="UP000260457">
    <property type="component" value="Chromosome"/>
</dbReference>
<reference evidence="2 3" key="1">
    <citation type="submission" date="2018-07" db="EMBL/GenBank/DDBJ databases">
        <title>The molecular basis for the intramolecular migration of carboxyl group in the catabolism of para-hydroxybenzoate via gentisate.</title>
        <authorList>
            <person name="Zhao H."/>
            <person name="Xu Y."/>
            <person name="Lin S."/>
            <person name="Spain J.C."/>
            <person name="Zhou N.-Y."/>
        </authorList>
    </citation>
    <scope>NUCLEOTIDE SEQUENCE [LARGE SCALE GENOMIC DNA]</scope>
    <source>
        <strain evidence="2 3">PHB-7a</strain>
    </source>
</reference>
<dbReference type="RefSeq" id="WP_116821836.1">
    <property type="nucleotide sequence ID" value="NZ_CP030926.1"/>
</dbReference>
<gene>
    <name evidence="2" type="ORF">DTO10_21635</name>
</gene>
<dbReference type="InterPro" id="IPR027463">
    <property type="entry name" value="AcrB_DN_DC_subdom"/>
</dbReference>
<dbReference type="Gene3D" id="3.30.70.1320">
    <property type="entry name" value="Multidrug efflux transporter AcrB pore domain like"/>
    <property type="match status" value="1"/>
</dbReference>
<dbReference type="InterPro" id="IPR001036">
    <property type="entry name" value="Acrflvin-R"/>
</dbReference>
<dbReference type="PANTHER" id="PTHR32063:SF0">
    <property type="entry name" value="SWARMING MOTILITY PROTEIN SWRC"/>
    <property type="match status" value="1"/>
</dbReference>
<keyword evidence="1" id="KW-0812">Transmembrane</keyword>
<dbReference type="Gene3D" id="1.20.1640.10">
    <property type="entry name" value="Multidrug efflux transporter AcrB transmembrane domain"/>
    <property type="match status" value="2"/>
</dbReference>
<dbReference type="SUPFAM" id="SSF82714">
    <property type="entry name" value="Multidrug efflux transporter AcrB TolC docking domain, DN and DC subdomains"/>
    <property type="match status" value="1"/>
</dbReference>
<organism evidence="2 3">
    <name type="scientific">Peribacillus butanolivorans</name>
    <dbReference type="NCBI Taxonomy" id="421767"/>
    <lineage>
        <taxon>Bacteria</taxon>
        <taxon>Bacillati</taxon>
        <taxon>Bacillota</taxon>
        <taxon>Bacilli</taxon>
        <taxon>Bacillales</taxon>
        <taxon>Bacillaceae</taxon>
        <taxon>Peribacillus</taxon>
    </lineage>
</organism>